<gene>
    <name evidence="2" type="ORF">GBAR_LOCUS18603</name>
</gene>
<evidence type="ECO:0000256" key="1">
    <source>
        <dbReference type="SAM" id="MobiDB-lite"/>
    </source>
</evidence>
<evidence type="ECO:0000313" key="2">
    <source>
        <dbReference type="EMBL" id="CAI8032958.1"/>
    </source>
</evidence>
<reference evidence="2" key="1">
    <citation type="submission" date="2023-03" db="EMBL/GenBank/DDBJ databases">
        <authorList>
            <person name="Steffen K."/>
            <person name="Cardenas P."/>
        </authorList>
    </citation>
    <scope>NUCLEOTIDE SEQUENCE</scope>
</reference>
<feature type="region of interest" description="Disordered" evidence="1">
    <location>
        <begin position="76"/>
        <end position="221"/>
    </location>
</feature>
<feature type="compositionally biased region" description="Polar residues" evidence="1">
    <location>
        <begin position="197"/>
        <end position="221"/>
    </location>
</feature>
<feature type="compositionally biased region" description="Polar residues" evidence="1">
    <location>
        <begin position="93"/>
        <end position="104"/>
    </location>
</feature>
<accession>A0AA35SPK4</accession>
<keyword evidence="3" id="KW-1185">Reference proteome</keyword>
<comment type="caution">
    <text evidence="2">The sequence shown here is derived from an EMBL/GenBank/DDBJ whole genome shotgun (WGS) entry which is preliminary data.</text>
</comment>
<feature type="compositionally biased region" description="Acidic residues" evidence="1">
    <location>
        <begin position="112"/>
        <end position="125"/>
    </location>
</feature>
<dbReference type="EMBL" id="CASHTH010002635">
    <property type="protein sequence ID" value="CAI8032958.1"/>
    <property type="molecule type" value="Genomic_DNA"/>
</dbReference>
<dbReference type="AlphaFoldDB" id="A0AA35SPK4"/>
<dbReference type="PANTHER" id="PTHR22045:SF6">
    <property type="entry name" value="PROLINE AND SERINE-RICH PROTEIN 3"/>
    <property type="match status" value="1"/>
</dbReference>
<organism evidence="2 3">
    <name type="scientific">Geodia barretti</name>
    <name type="common">Barrett's horny sponge</name>
    <dbReference type="NCBI Taxonomy" id="519541"/>
    <lineage>
        <taxon>Eukaryota</taxon>
        <taxon>Metazoa</taxon>
        <taxon>Porifera</taxon>
        <taxon>Demospongiae</taxon>
        <taxon>Heteroscleromorpha</taxon>
        <taxon>Tetractinellida</taxon>
        <taxon>Astrophorina</taxon>
        <taxon>Geodiidae</taxon>
        <taxon>Geodia</taxon>
    </lineage>
</organism>
<protein>
    <submittedName>
        <fullName evidence="2">Uncharacterized protein</fullName>
    </submittedName>
</protein>
<evidence type="ECO:0000313" key="3">
    <source>
        <dbReference type="Proteomes" id="UP001174909"/>
    </source>
</evidence>
<name>A0AA35SPK4_GEOBA</name>
<feature type="compositionally biased region" description="Basic and acidic residues" evidence="1">
    <location>
        <begin position="126"/>
        <end position="141"/>
    </location>
</feature>
<feature type="non-terminal residue" evidence="2">
    <location>
        <position position="1"/>
    </location>
</feature>
<dbReference type="InterPro" id="IPR037646">
    <property type="entry name" value="PROSER3"/>
</dbReference>
<dbReference type="Proteomes" id="UP001174909">
    <property type="component" value="Unassembled WGS sequence"/>
</dbReference>
<dbReference type="PANTHER" id="PTHR22045">
    <property type="entry name" value="PROLINE AND SERINE-RICH PROTEIN 3"/>
    <property type="match status" value="1"/>
</dbReference>
<sequence length="221" mass="24454">MESLFMARSQCRLKTPPPPLPHYCPTPTLTPHQNNHKSLSTVRTHRNTGEGMAGGCSGNKTTPTTHWHLQPAVYDDGWREGEGEGGVSDSSSQYNECWQSTSTVDSRRHGEEEEEEEEGEGGGGEEGEREREEGGTEERVDGATGQSTIAKYIERFRKAPPTPREGRRSGAGVSGNFWWERPPRGPLGSESEPSLPRSHSTPDPSKSTQTRLLPRSQQIFR</sequence>
<proteinExistence type="predicted"/>